<dbReference type="Proteomes" id="UP000683360">
    <property type="component" value="Unassembled WGS sequence"/>
</dbReference>
<reference evidence="1" key="1">
    <citation type="submission" date="2021-03" db="EMBL/GenBank/DDBJ databases">
        <authorList>
            <person name="Bekaert M."/>
        </authorList>
    </citation>
    <scope>NUCLEOTIDE SEQUENCE</scope>
</reference>
<keyword evidence="2" id="KW-1185">Reference proteome</keyword>
<dbReference type="EMBL" id="CAJPWZ010000366">
    <property type="protein sequence ID" value="CAG2191573.1"/>
    <property type="molecule type" value="Genomic_DNA"/>
</dbReference>
<accession>A0A8S3Q680</accession>
<evidence type="ECO:0000313" key="1">
    <source>
        <dbReference type="EMBL" id="CAG2191573.1"/>
    </source>
</evidence>
<comment type="caution">
    <text evidence="1">The sequence shown here is derived from an EMBL/GenBank/DDBJ whole genome shotgun (WGS) entry which is preliminary data.</text>
</comment>
<organism evidence="1 2">
    <name type="scientific">Mytilus edulis</name>
    <name type="common">Blue mussel</name>
    <dbReference type="NCBI Taxonomy" id="6550"/>
    <lineage>
        <taxon>Eukaryota</taxon>
        <taxon>Metazoa</taxon>
        <taxon>Spiralia</taxon>
        <taxon>Lophotrochozoa</taxon>
        <taxon>Mollusca</taxon>
        <taxon>Bivalvia</taxon>
        <taxon>Autobranchia</taxon>
        <taxon>Pteriomorphia</taxon>
        <taxon>Mytilida</taxon>
        <taxon>Mytiloidea</taxon>
        <taxon>Mytilidae</taxon>
        <taxon>Mytilinae</taxon>
        <taxon>Mytilus</taxon>
    </lineage>
</organism>
<name>A0A8S3Q680_MYTED</name>
<sequence>MSRSIYQTHPLIHQIPRPIYQTHPLIHQIPRLIYQTHPLIHQTHDKTDVQVDLPNTSTYSSDQNVDKTDVRVDLPNIHLLTRLLIKQMLRSIYQTHPLIHQTLDKTVVKVALPNIHVFIRFQGRSKTHPLIDQNVDKTDVNVDLPKTSTYSSDCKAVLPKHPLIDQTVYFLGQRNPDNEETKTV</sequence>
<evidence type="ECO:0000313" key="2">
    <source>
        <dbReference type="Proteomes" id="UP000683360"/>
    </source>
</evidence>
<gene>
    <name evidence="1" type="ORF">MEDL_6809</name>
</gene>
<dbReference type="AlphaFoldDB" id="A0A8S3Q680"/>
<protein>
    <submittedName>
        <fullName evidence="1">Uncharacterized protein</fullName>
    </submittedName>
</protein>
<proteinExistence type="predicted"/>